<dbReference type="RefSeq" id="WP_311938438.1">
    <property type="nucleotide sequence ID" value="NZ_JAVSCK010000002.1"/>
</dbReference>
<comment type="caution">
    <text evidence="2">The sequence shown here is derived from an EMBL/GenBank/DDBJ whole genome shotgun (WGS) entry which is preliminary data.</text>
</comment>
<keyword evidence="1" id="KW-0472">Membrane</keyword>
<proteinExistence type="predicted"/>
<sequence length="344" mass="39154">MKIGIKLIGLLRLVIAQPLSILRFSLSILMGKYVLERLNAIFQLENNIQYALSKTWFTSLLPDAFLVLDSNLYTTVKFLIIVSAFGAALGILGRLNLLVLAFLCFYVFGVGEGIGVFDHHTSLPSQVIFALALVPGSMKLSIDYLLMHFYNKRKNRVLDFASNPKWGLNLVLALVAITYFSAGVSKLRYGHGMSWMDGSTLGFYLKERTIKYEGGESQLIIGDSKIKENEKWKDEFGFIAHTYGNFQTKKKLNDIAEYIANNKFLVVALSIGSVLFELLAFVVFINSKYRNIYLISAIVFHLSIGSLMGISFRQYRLICFFLIDWDYYLRFTFKKLKMQHLLNG</sequence>
<accession>A0ABW3RBF3</accession>
<organism evidence="2 3">
    <name type="scientific">Hwangdonia seohaensis</name>
    <dbReference type="NCBI Taxonomy" id="1240727"/>
    <lineage>
        <taxon>Bacteria</taxon>
        <taxon>Pseudomonadati</taxon>
        <taxon>Bacteroidota</taxon>
        <taxon>Flavobacteriia</taxon>
        <taxon>Flavobacteriales</taxon>
        <taxon>Flavobacteriaceae</taxon>
        <taxon>Hwangdonia</taxon>
    </lineage>
</organism>
<feature type="transmembrane region" description="Helical" evidence="1">
    <location>
        <begin position="166"/>
        <end position="185"/>
    </location>
</feature>
<feature type="transmembrane region" description="Helical" evidence="1">
    <location>
        <begin position="97"/>
        <end position="117"/>
    </location>
</feature>
<keyword evidence="1" id="KW-0812">Transmembrane</keyword>
<evidence type="ECO:0000313" key="2">
    <source>
        <dbReference type="EMBL" id="MFD1162258.1"/>
    </source>
</evidence>
<name>A0ABW3RBF3_9FLAO</name>
<protein>
    <submittedName>
        <fullName evidence="2">HTTM domain-containing protein</fullName>
    </submittedName>
</protein>
<evidence type="ECO:0000256" key="1">
    <source>
        <dbReference type="SAM" id="Phobius"/>
    </source>
</evidence>
<reference evidence="3" key="1">
    <citation type="journal article" date="2019" name="Int. J. Syst. Evol. Microbiol.">
        <title>The Global Catalogue of Microorganisms (GCM) 10K type strain sequencing project: providing services to taxonomists for standard genome sequencing and annotation.</title>
        <authorList>
            <consortium name="The Broad Institute Genomics Platform"/>
            <consortium name="The Broad Institute Genome Sequencing Center for Infectious Disease"/>
            <person name="Wu L."/>
            <person name="Ma J."/>
        </authorList>
    </citation>
    <scope>NUCLEOTIDE SEQUENCE [LARGE SCALE GENOMIC DNA]</scope>
    <source>
        <strain evidence="3">CCUG 63246</strain>
    </source>
</reference>
<feature type="transmembrane region" description="Helical" evidence="1">
    <location>
        <begin position="292"/>
        <end position="309"/>
    </location>
</feature>
<dbReference type="EMBL" id="JBHTLJ010000002">
    <property type="protein sequence ID" value="MFD1162258.1"/>
    <property type="molecule type" value="Genomic_DNA"/>
</dbReference>
<evidence type="ECO:0000313" key="3">
    <source>
        <dbReference type="Proteomes" id="UP001597163"/>
    </source>
</evidence>
<keyword evidence="3" id="KW-1185">Reference proteome</keyword>
<feature type="transmembrane region" description="Helical" evidence="1">
    <location>
        <begin position="72"/>
        <end position="92"/>
    </location>
</feature>
<gene>
    <name evidence="2" type="ORF">ACFQ2E_07505</name>
</gene>
<dbReference type="Proteomes" id="UP001597163">
    <property type="component" value="Unassembled WGS sequence"/>
</dbReference>
<feature type="transmembrane region" description="Helical" evidence="1">
    <location>
        <begin position="123"/>
        <end position="146"/>
    </location>
</feature>
<keyword evidence="1" id="KW-1133">Transmembrane helix</keyword>
<feature type="transmembrane region" description="Helical" evidence="1">
    <location>
        <begin position="264"/>
        <end position="285"/>
    </location>
</feature>